<dbReference type="Proteomes" id="UP000635885">
    <property type="component" value="Unassembled WGS sequence"/>
</dbReference>
<dbReference type="EMBL" id="BMFD01000007">
    <property type="protein sequence ID" value="GGC42930.1"/>
    <property type="molecule type" value="Genomic_DNA"/>
</dbReference>
<accession>A0ABQ1MLV6</accession>
<dbReference type="Pfam" id="PF23357">
    <property type="entry name" value="DUF7088"/>
    <property type="match status" value="1"/>
</dbReference>
<dbReference type="Pfam" id="PF09822">
    <property type="entry name" value="ABC_transp_aux"/>
    <property type="match status" value="1"/>
</dbReference>
<dbReference type="RefSeq" id="WP_188442768.1">
    <property type="nucleotide sequence ID" value="NZ_BMFD01000007.1"/>
</dbReference>
<evidence type="ECO:0008006" key="6">
    <source>
        <dbReference type="Google" id="ProtNLM"/>
    </source>
</evidence>
<dbReference type="InterPro" id="IPR019863">
    <property type="entry name" value="Motility-assoc_ABC-rel_GldG"/>
</dbReference>
<evidence type="ECO:0000259" key="2">
    <source>
        <dbReference type="Pfam" id="PF09822"/>
    </source>
</evidence>
<name>A0ABQ1MLV6_9BACT</name>
<feature type="transmembrane region" description="Helical" evidence="1">
    <location>
        <begin position="531"/>
        <end position="553"/>
    </location>
</feature>
<dbReference type="NCBIfam" id="TIGR03521">
    <property type="entry name" value="GldG"/>
    <property type="match status" value="1"/>
</dbReference>
<dbReference type="InterPro" id="IPR019196">
    <property type="entry name" value="ABC_transp_unknown"/>
</dbReference>
<organism evidence="4 5">
    <name type="scientific">Belliella aquatica</name>
    <dbReference type="NCBI Taxonomy" id="1323734"/>
    <lineage>
        <taxon>Bacteria</taxon>
        <taxon>Pseudomonadati</taxon>
        <taxon>Bacteroidota</taxon>
        <taxon>Cytophagia</taxon>
        <taxon>Cytophagales</taxon>
        <taxon>Cyclobacteriaceae</taxon>
        <taxon>Belliella</taxon>
    </lineage>
</organism>
<evidence type="ECO:0000256" key="1">
    <source>
        <dbReference type="SAM" id="Phobius"/>
    </source>
</evidence>
<sequence length="564" mass="63301">MKNKSSKQILKILGVILLTIVVVNVLFSLIDFRIDLTEEKRYSLHPATIEVLENLEDPLEVEILLSGNLPGGMRRLQRSIEQTVRTFNAYSSQKISFYYLDPLTLPQAEQEDFVVALTEYGIQPTNLFVTEDGGQKTKMIFPGVLVKDPEYETGALILKGEKGMSPDEILNNSVENLEFELINAIRKLVSKQQYAVGMLMGNGELEGDDGFGIVEALVEDFEVFKIPLDQAKKVDDLDPFDVLIISGPKEAYDEREIYLVDQYLMKGGNLIILPNSLAYNLDEAGGEGTVAMPFENGLEQLLFRYGVRVNKDFVQDMNFGYYPVMAGNFGDQQQLVPLPWPFYIAAGRMAKHPVTKGLDQVIFRFTSSLDTVKADGIKKTPLIFGSDFSRKLTAPVRVAFQDMENGPDLESFGLSNLPLLYLLEGEFTSVFKNRFLPDGVLKESFLESGKEGRVLVAGTGDLFESSFDPRSGEPLPLGIDPFSDTQYANRLLLQNMISYLVEPDGIIATRTKQYQIRPLNKVKVSQEKTKWQLINVILPVFIMGLLSLMWMFARKSRRGAKGKS</sequence>
<gene>
    <name evidence="4" type="ORF">GCM10010993_21840</name>
</gene>
<comment type="caution">
    <text evidence="4">The sequence shown here is derived from an EMBL/GenBank/DDBJ whole genome shotgun (WGS) entry which is preliminary data.</text>
</comment>
<feature type="domain" description="DUF7088" evidence="3">
    <location>
        <begin position="38"/>
        <end position="146"/>
    </location>
</feature>
<evidence type="ECO:0000313" key="4">
    <source>
        <dbReference type="EMBL" id="GGC42930.1"/>
    </source>
</evidence>
<reference evidence="5" key="1">
    <citation type="journal article" date="2019" name="Int. J. Syst. Evol. Microbiol.">
        <title>The Global Catalogue of Microorganisms (GCM) 10K type strain sequencing project: providing services to taxonomists for standard genome sequencing and annotation.</title>
        <authorList>
            <consortium name="The Broad Institute Genomics Platform"/>
            <consortium name="The Broad Institute Genome Sequencing Center for Infectious Disease"/>
            <person name="Wu L."/>
            <person name="Ma J."/>
        </authorList>
    </citation>
    <scope>NUCLEOTIDE SEQUENCE [LARGE SCALE GENOMIC DNA]</scope>
    <source>
        <strain evidence="5">CGMCC 1.12479</strain>
    </source>
</reference>
<feature type="transmembrane region" description="Helical" evidence="1">
    <location>
        <begin position="12"/>
        <end position="30"/>
    </location>
</feature>
<evidence type="ECO:0000259" key="3">
    <source>
        <dbReference type="Pfam" id="PF23357"/>
    </source>
</evidence>
<keyword evidence="1" id="KW-1133">Transmembrane helix</keyword>
<keyword evidence="5" id="KW-1185">Reference proteome</keyword>
<protein>
    <recommendedName>
        <fullName evidence="6">Gliding-associated ABC transporter substrate-binding component GldG</fullName>
    </recommendedName>
</protein>
<keyword evidence="1" id="KW-0812">Transmembrane</keyword>
<keyword evidence="1" id="KW-0472">Membrane</keyword>
<feature type="domain" description="ABC-type uncharacterised transport system" evidence="2">
    <location>
        <begin position="195"/>
        <end position="495"/>
    </location>
</feature>
<dbReference type="InterPro" id="IPR055396">
    <property type="entry name" value="DUF7088"/>
</dbReference>
<evidence type="ECO:0000313" key="5">
    <source>
        <dbReference type="Proteomes" id="UP000635885"/>
    </source>
</evidence>
<proteinExistence type="predicted"/>